<comment type="pathway">
    <text evidence="10">Lipid metabolism; phospholipid metabolism.</text>
</comment>
<dbReference type="Pfam" id="PF02660">
    <property type="entry name" value="G3P_acyltransf"/>
    <property type="match status" value="1"/>
</dbReference>
<evidence type="ECO:0000256" key="5">
    <source>
        <dbReference type="ARBA" id="ARBA00022989"/>
    </source>
</evidence>
<dbReference type="AlphaFoldDB" id="A0A109BKK5"/>
<evidence type="ECO:0000256" key="7">
    <source>
        <dbReference type="ARBA" id="ARBA00023136"/>
    </source>
</evidence>
<feature type="transmembrane region" description="Helical" evidence="10">
    <location>
        <begin position="125"/>
        <end position="147"/>
    </location>
</feature>
<dbReference type="STRING" id="121290.APY04_0985"/>
<feature type="transmembrane region" description="Helical" evidence="10">
    <location>
        <begin position="153"/>
        <end position="186"/>
    </location>
</feature>
<keyword evidence="5 10" id="KW-1133">Transmembrane helix</keyword>
<sequence>MDVITSPFTLAAVALGYLLGSIPFGLLLTRAAGLGDVRKIGSGNIGATNVLRTGNKRLAALTLVLDALKGTAAVLIGRWLGDMSGNANVAEIAPLLAGLAAFLGHIFPVWLGFRGGKGVATFIGVLLGVDWRAALAFCAIWLLVAALTRYSSLSALVAAVAVPVGMFIMGQHSAAILAGLLSLMLIAKHHANIRRLLAGEEPRIGARE</sequence>
<keyword evidence="9 10" id="KW-1208">Phospholipid metabolism</keyword>
<dbReference type="EMBL" id="LMTR01000031">
    <property type="protein sequence ID" value="KWT70541.1"/>
    <property type="molecule type" value="Genomic_DNA"/>
</dbReference>
<evidence type="ECO:0000256" key="9">
    <source>
        <dbReference type="ARBA" id="ARBA00023264"/>
    </source>
</evidence>
<dbReference type="GO" id="GO:0005886">
    <property type="term" value="C:plasma membrane"/>
    <property type="evidence" value="ECO:0007669"/>
    <property type="project" value="UniProtKB-SubCell"/>
</dbReference>
<dbReference type="PANTHER" id="PTHR30309:SF0">
    <property type="entry name" value="GLYCEROL-3-PHOSPHATE ACYLTRANSFERASE-RELATED"/>
    <property type="match status" value="1"/>
</dbReference>
<keyword evidence="8 10" id="KW-0594">Phospholipid biosynthesis</keyword>
<evidence type="ECO:0000256" key="8">
    <source>
        <dbReference type="ARBA" id="ARBA00023209"/>
    </source>
</evidence>
<keyword evidence="12" id="KW-1185">Reference proteome</keyword>
<evidence type="ECO:0000256" key="2">
    <source>
        <dbReference type="ARBA" id="ARBA00022516"/>
    </source>
</evidence>
<comment type="subcellular location">
    <subcellularLocation>
        <location evidence="10">Cell membrane</location>
        <topology evidence="10">Multi-pass membrane protein</topology>
    </subcellularLocation>
</comment>
<proteinExistence type="inferred from homology"/>
<evidence type="ECO:0000256" key="4">
    <source>
        <dbReference type="ARBA" id="ARBA00022692"/>
    </source>
</evidence>
<dbReference type="SMART" id="SM01207">
    <property type="entry name" value="G3P_acyltransf"/>
    <property type="match status" value="1"/>
</dbReference>
<accession>A0A109BKK5</accession>
<keyword evidence="11" id="KW-0012">Acyltransferase</keyword>
<dbReference type="PANTHER" id="PTHR30309">
    <property type="entry name" value="INNER MEMBRANE PROTEIN YGIH"/>
    <property type="match status" value="1"/>
</dbReference>
<comment type="caution">
    <text evidence="11">The sequence shown here is derived from an EMBL/GenBank/DDBJ whole genome shotgun (WGS) entry which is preliminary data.</text>
</comment>
<keyword evidence="7 10" id="KW-0472">Membrane</keyword>
<keyword evidence="6 10" id="KW-0443">Lipid metabolism</keyword>
<reference evidence="11 12" key="1">
    <citation type="submission" date="2015-10" db="EMBL/GenBank/DDBJ databases">
        <title>Transcriptomic analysis of a linuron degrading triple-species bacterial consortium.</title>
        <authorList>
            <person name="Albers P."/>
        </authorList>
    </citation>
    <scope>NUCLEOTIDE SEQUENCE [LARGE SCALE GENOMIC DNA]</scope>
    <source>
        <strain evidence="11 12">WDL6</strain>
    </source>
</reference>
<evidence type="ECO:0000256" key="1">
    <source>
        <dbReference type="ARBA" id="ARBA00022475"/>
    </source>
</evidence>
<feature type="transmembrane region" description="Helical" evidence="10">
    <location>
        <begin position="92"/>
        <end position="113"/>
    </location>
</feature>
<evidence type="ECO:0000256" key="3">
    <source>
        <dbReference type="ARBA" id="ARBA00022679"/>
    </source>
</evidence>
<dbReference type="Proteomes" id="UP000059074">
    <property type="component" value="Unassembled WGS sequence"/>
</dbReference>
<gene>
    <name evidence="10" type="primary">plsY</name>
    <name evidence="11" type="ORF">APY04_0985</name>
</gene>
<comment type="similarity">
    <text evidence="10">Belongs to the PlsY family.</text>
</comment>
<name>A0A109BKK5_HYPSL</name>
<dbReference type="InterPro" id="IPR003811">
    <property type="entry name" value="G3P_acylTferase_PlsY"/>
</dbReference>
<dbReference type="PATRIC" id="fig|121290.4.peg.3090"/>
<dbReference type="GO" id="GO:0043772">
    <property type="term" value="F:acyl-phosphate glycerol-3-phosphate acyltransferase activity"/>
    <property type="evidence" value="ECO:0007669"/>
    <property type="project" value="UniProtKB-UniRule"/>
</dbReference>
<keyword evidence="2 10" id="KW-0444">Lipid biosynthesis</keyword>
<evidence type="ECO:0000313" key="12">
    <source>
        <dbReference type="Proteomes" id="UP000059074"/>
    </source>
</evidence>
<dbReference type="GO" id="GO:0008654">
    <property type="term" value="P:phospholipid biosynthetic process"/>
    <property type="evidence" value="ECO:0007669"/>
    <property type="project" value="UniProtKB-UniRule"/>
</dbReference>
<dbReference type="EC" id="2.3.1.275" evidence="10"/>
<feature type="transmembrane region" description="Helical" evidence="10">
    <location>
        <begin position="58"/>
        <end position="80"/>
    </location>
</feature>
<dbReference type="UniPathway" id="UPA00085"/>
<feature type="transmembrane region" description="Helical" evidence="10">
    <location>
        <begin position="6"/>
        <end position="29"/>
    </location>
</feature>
<protein>
    <recommendedName>
        <fullName evidence="10">Glycerol-3-phosphate acyltransferase</fullName>
    </recommendedName>
    <alternativeName>
        <fullName evidence="10">Acyl-PO4 G3P acyltransferase</fullName>
    </alternativeName>
    <alternativeName>
        <fullName evidence="10">Acyl-phosphate--glycerol-3-phosphate acyltransferase</fullName>
    </alternativeName>
    <alternativeName>
        <fullName evidence="10">G3P acyltransferase</fullName>
        <shortName evidence="10">GPAT</shortName>
        <ecNumber evidence="10">2.3.1.275</ecNumber>
    </alternativeName>
    <alternativeName>
        <fullName evidence="10">Lysophosphatidic acid synthase</fullName>
        <shortName evidence="10">LPA synthase</shortName>
    </alternativeName>
</protein>
<evidence type="ECO:0000256" key="10">
    <source>
        <dbReference type="HAMAP-Rule" id="MF_01043"/>
    </source>
</evidence>
<keyword evidence="4 10" id="KW-0812">Transmembrane</keyword>
<dbReference type="OrthoDB" id="9777124at2"/>
<dbReference type="RefSeq" id="WP_068460223.1">
    <property type="nucleotide sequence ID" value="NZ_LMTR01000031.1"/>
</dbReference>
<organism evidence="11 12">
    <name type="scientific">Hyphomicrobium sulfonivorans</name>
    <dbReference type="NCBI Taxonomy" id="121290"/>
    <lineage>
        <taxon>Bacteria</taxon>
        <taxon>Pseudomonadati</taxon>
        <taxon>Pseudomonadota</taxon>
        <taxon>Alphaproteobacteria</taxon>
        <taxon>Hyphomicrobiales</taxon>
        <taxon>Hyphomicrobiaceae</taxon>
        <taxon>Hyphomicrobium</taxon>
    </lineage>
</organism>
<comment type="subunit">
    <text evidence="10">Probably interacts with PlsX.</text>
</comment>
<keyword evidence="1 10" id="KW-1003">Cell membrane</keyword>
<evidence type="ECO:0000256" key="6">
    <source>
        <dbReference type="ARBA" id="ARBA00023098"/>
    </source>
</evidence>
<comment type="catalytic activity">
    <reaction evidence="10">
        <text>an acyl phosphate + sn-glycerol 3-phosphate = a 1-acyl-sn-glycero-3-phosphate + phosphate</text>
        <dbReference type="Rhea" id="RHEA:34075"/>
        <dbReference type="ChEBI" id="CHEBI:43474"/>
        <dbReference type="ChEBI" id="CHEBI:57597"/>
        <dbReference type="ChEBI" id="CHEBI:57970"/>
        <dbReference type="ChEBI" id="CHEBI:59918"/>
        <dbReference type="EC" id="2.3.1.275"/>
    </reaction>
</comment>
<dbReference type="NCBIfam" id="TIGR00023">
    <property type="entry name" value="glycerol-3-phosphate 1-O-acyltransferase PlsY"/>
    <property type="match status" value="1"/>
</dbReference>
<keyword evidence="3 10" id="KW-0808">Transferase</keyword>
<evidence type="ECO:0000313" key="11">
    <source>
        <dbReference type="EMBL" id="KWT70541.1"/>
    </source>
</evidence>
<dbReference type="HAMAP" id="MF_01043">
    <property type="entry name" value="PlsY"/>
    <property type="match status" value="1"/>
</dbReference>
<comment type="function">
    <text evidence="10">Catalyzes the transfer of an acyl group from acyl-phosphate (acyl-PO(4)) to glycerol-3-phosphate (G3P) to form lysophosphatidic acid (LPA). This enzyme utilizes acyl-phosphate as fatty acyl donor, but not acyl-CoA or acyl-ACP.</text>
</comment>